<dbReference type="OrthoDB" id="9802627at2"/>
<evidence type="ECO:0000256" key="2">
    <source>
        <dbReference type="ARBA" id="ARBA00022801"/>
    </source>
</evidence>
<dbReference type="PROSITE" id="PS51257">
    <property type="entry name" value="PROKAR_LIPOPROTEIN"/>
    <property type="match status" value="1"/>
</dbReference>
<dbReference type="InterPro" id="IPR000667">
    <property type="entry name" value="Peptidase_S13"/>
</dbReference>
<dbReference type="AlphaFoldDB" id="A0A1H9J1E1"/>
<evidence type="ECO:0000256" key="1">
    <source>
        <dbReference type="ARBA" id="ARBA00006096"/>
    </source>
</evidence>
<dbReference type="GO" id="GO:0000270">
    <property type="term" value="P:peptidoglycan metabolic process"/>
    <property type="evidence" value="ECO:0007669"/>
    <property type="project" value="TreeGrafter"/>
</dbReference>
<comment type="similarity">
    <text evidence="1">Belongs to the peptidase S13 family.</text>
</comment>
<gene>
    <name evidence="3" type="ORF">SAMN04488023_101185</name>
</gene>
<evidence type="ECO:0000313" key="4">
    <source>
        <dbReference type="Proteomes" id="UP000199572"/>
    </source>
</evidence>
<dbReference type="RefSeq" id="WP_090879933.1">
    <property type="nucleotide sequence ID" value="NZ_FOGG01000001.1"/>
</dbReference>
<dbReference type="GO" id="GO:0004185">
    <property type="term" value="F:serine-type carboxypeptidase activity"/>
    <property type="evidence" value="ECO:0007669"/>
    <property type="project" value="InterPro"/>
</dbReference>
<keyword evidence="3" id="KW-0121">Carboxypeptidase</keyword>
<organism evidence="3 4">
    <name type="scientific">Pedobacter rhizosphaerae</name>
    <dbReference type="NCBI Taxonomy" id="390241"/>
    <lineage>
        <taxon>Bacteria</taxon>
        <taxon>Pseudomonadati</taxon>
        <taxon>Bacteroidota</taxon>
        <taxon>Sphingobacteriia</taxon>
        <taxon>Sphingobacteriales</taxon>
        <taxon>Sphingobacteriaceae</taxon>
        <taxon>Pedobacter</taxon>
    </lineage>
</organism>
<proteinExistence type="inferred from homology"/>
<dbReference type="GO" id="GO:0006508">
    <property type="term" value="P:proteolysis"/>
    <property type="evidence" value="ECO:0007669"/>
    <property type="project" value="InterPro"/>
</dbReference>
<dbReference type="PANTHER" id="PTHR30023">
    <property type="entry name" value="D-ALANYL-D-ALANINE CARBOXYPEPTIDASE"/>
    <property type="match status" value="1"/>
</dbReference>
<dbReference type="Pfam" id="PF02113">
    <property type="entry name" value="Peptidase_S13"/>
    <property type="match status" value="2"/>
</dbReference>
<dbReference type="STRING" id="390241.SAMN04488023_101185"/>
<dbReference type="EMBL" id="FOGG01000001">
    <property type="protein sequence ID" value="SEQ80643.1"/>
    <property type="molecule type" value="Genomic_DNA"/>
</dbReference>
<accession>A0A1H9J1E1</accession>
<dbReference type="PRINTS" id="PR00922">
    <property type="entry name" value="DADACBPTASE3"/>
</dbReference>
<dbReference type="Proteomes" id="UP000199572">
    <property type="component" value="Unassembled WGS sequence"/>
</dbReference>
<evidence type="ECO:0000313" key="3">
    <source>
        <dbReference type="EMBL" id="SEQ80643.1"/>
    </source>
</evidence>
<dbReference type="Gene3D" id="3.40.710.10">
    <property type="entry name" value="DD-peptidase/beta-lactamase superfamily"/>
    <property type="match status" value="2"/>
</dbReference>
<dbReference type="PANTHER" id="PTHR30023:SF0">
    <property type="entry name" value="PENICILLIN-SENSITIVE CARBOXYPEPTIDASE A"/>
    <property type="match status" value="1"/>
</dbReference>
<keyword evidence="2" id="KW-0378">Hydrolase</keyword>
<sequence>MIGTKTKATCILLLGIYTILVTGCSTDHIIAKKVSKEFKNSQVIKQYQVGFALYNMEAKKMIYQKDADKYFTPASNTKLYTFFASLKMLPERLPALKYIEKNDSLIFWGTGDPAFLQFAVKDQSAYNFLLSSNKKLFFAPGRYSGNFFGDGWAWDDYDYYYQPEITEMPIMDNMVTSTYAGPNNKINISPKVFAPCFKIDSTKTTGNFQVTRDFLTNQFHYPAVAVKPGYNQQNPYKTSPQVTVEVLADTLHKPIGLIDLRLPANAKTLYGAKRDSVLKHMMLPSDNFIAEHLLLVCSNELGDTLSTTKAIQHIVKNYLSFLPDKVKWVDGSGLSRQNLFTPRDMVYLLDSIYKQVNDRNRLFDMMPAGGKTGTLKNAYPKTDNPFVFGKTGSLGGVHNQSGFVITKKGKTYIYSFMNNGFVKPTAEVRAEMVRIMTYIHNNF</sequence>
<reference evidence="3 4" key="1">
    <citation type="submission" date="2016-10" db="EMBL/GenBank/DDBJ databases">
        <authorList>
            <person name="de Groot N.N."/>
        </authorList>
    </citation>
    <scope>NUCLEOTIDE SEQUENCE [LARGE SCALE GENOMIC DNA]</scope>
    <source>
        <strain evidence="3 4">DSM 18610</strain>
    </source>
</reference>
<dbReference type="InterPro" id="IPR012338">
    <property type="entry name" value="Beta-lactam/transpept-like"/>
</dbReference>
<keyword evidence="4" id="KW-1185">Reference proteome</keyword>
<protein>
    <submittedName>
        <fullName evidence="3">D-alanyl-D-alanine carboxypeptidase / D-alanyl-D-alanine-endopeptidase (Penicillin-binding protein 4)</fullName>
    </submittedName>
</protein>
<keyword evidence="3" id="KW-0645">Protease</keyword>
<dbReference type="SUPFAM" id="SSF56601">
    <property type="entry name" value="beta-lactamase/transpeptidase-like"/>
    <property type="match status" value="1"/>
</dbReference>
<name>A0A1H9J1E1_9SPHI</name>